<dbReference type="InterPro" id="IPR036425">
    <property type="entry name" value="MoaB/Mog-like_dom_sf"/>
</dbReference>
<reference evidence="2 3" key="1">
    <citation type="submission" date="2016-07" db="EMBL/GenBank/DDBJ databases">
        <title>Pervasive Adenine N6-methylation of Active Genes in Fungi.</title>
        <authorList>
            <consortium name="DOE Joint Genome Institute"/>
            <person name="Mondo S.J."/>
            <person name="Dannebaum R.O."/>
            <person name="Kuo R.C."/>
            <person name="Labutti K."/>
            <person name="Haridas S."/>
            <person name="Kuo A."/>
            <person name="Salamov A."/>
            <person name="Ahrendt S.R."/>
            <person name="Lipzen A."/>
            <person name="Sullivan W."/>
            <person name="Andreopoulos W.B."/>
            <person name="Clum A."/>
            <person name="Lindquist E."/>
            <person name="Daum C."/>
            <person name="Ramamoorthy G.K."/>
            <person name="Gryganskyi A."/>
            <person name="Culley D."/>
            <person name="Magnuson J.K."/>
            <person name="James T.Y."/>
            <person name="O'Malley M.A."/>
            <person name="Stajich J.E."/>
            <person name="Spatafora J.W."/>
            <person name="Visel A."/>
            <person name="Grigoriev I.V."/>
        </authorList>
    </citation>
    <scope>NUCLEOTIDE SEQUENCE [LARGE SCALE GENOMIC DNA]</scope>
    <source>
        <strain evidence="2 3">JEL800</strain>
    </source>
</reference>
<evidence type="ECO:0000313" key="2">
    <source>
        <dbReference type="EMBL" id="ORY41286.1"/>
    </source>
</evidence>
<dbReference type="InterPro" id="IPR001453">
    <property type="entry name" value="MoaB/Mog_dom"/>
</dbReference>
<dbReference type="OrthoDB" id="448496at2759"/>
<sequence length="285" mass="31198">MAATTTAKPANRIAVCIIGDEVLGGKTKDTNSHFVAKLCFAAGLSLKRVVVIPDDEADIVRTVRELSHDYSHVITSGGIGPTHDDITYDAIAKAFNADLVRHEETITRMVRIGQARTPDVPFELNPGRIRMAMLPSPSKVSFPCSDLWVPVVSTGEKQNVHIFPGVPRLFQQLVTRFVEDTIVPNTPGLKKFIRKQVATIKMESEIMATLTKWQEKADADGKGTRVGSYPKYTPVKMKDALTGEEQDARVVISVVGTDDAEIDIVLRGIQSELGAFEVAEEEAKL</sequence>
<dbReference type="Proteomes" id="UP000193642">
    <property type="component" value="Unassembled WGS sequence"/>
</dbReference>
<dbReference type="STRING" id="329046.A0A1Y2C2V7"/>
<accession>A0A1Y2C2V7</accession>
<gene>
    <name evidence="2" type="ORF">BCR33DRAFT_718926</name>
</gene>
<dbReference type="AlphaFoldDB" id="A0A1Y2C2V7"/>
<comment type="caution">
    <text evidence="2">The sequence shown here is derived from an EMBL/GenBank/DDBJ whole genome shotgun (WGS) entry which is preliminary data.</text>
</comment>
<evidence type="ECO:0000313" key="3">
    <source>
        <dbReference type="Proteomes" id="UP000193642"/>
    </source>
</evidence>
<dbReference type="EMBL" id="MCGO01000032">
    <property type="protein sequence ID" value="ORY41286.1"/>
    <property type="molecule type" value="Genomic_DNA"/>
</dbReference>
<dbReference type="SMART" id="SM00852">
    <property type="entry name" value="MoCF_biosynth"/>
    <property type="match status" value="1"/>
</dbReference>
<dbReference type="SUPFAM" id="SSF53218">
    <property type="entry name" value="Molybdenum cofactor biosynthesis proteins"/>
    <property type="match status" value="1"/>
</dbReference>
<dbReference type="GO" id="GO:0042726">
    <property type="term" value="P:flavin-containing compound metabolic process"/>
    <property type="evidence" value="ECO:0007669"/>
    <property type="project" value="EnsemblFungi"/>
</dbReference>
<keyword evidence="3" id="KW-1185">Reference proteome</keyword>
<organism evidence="2 3">
    <name type="scientific">Rhizoclosmatium globosum</name>
    <dbReference type="NCBI Taxonomy" id="329046"/>
    <lineage>
        <taxon>Eukaryota</taxon>
        <taxon>Fungi</taxon>
        <taxon>Fungi incertae sedis</taxon>
        <taxon>Chytridiomycota</taxon>
        <taxon>Chytridiomycota incertae sedis</taxon>
        <taxon>Chytridiomycetes</taxon>
        <taxon>Chytridiales</taxon>
        <taxon>Chytriomycetaceae</taxon>
        <taxon>Rhizoclosmatium</taxon>
    </lineage>
</organism>
<dbReference type="GO" id="GO:0047884">
    <property type="term" value="F:FAD diphosphatase activity"/>
    <property type="evidence" value="ECO:0007669"/>
    <property type="project" value="EnsemblFungi"/>
</dbReference>
<dbReference type="PANTHER" id="PTHR47675">
    <property type="entry name" value="MOLYBDOPTERIN BINDING DOMAIN PROTEIN (AFU_ORTHOLOGUE AFUA_5G11210)"/>
    <property type="match status" value="1"/>
</dbReference>
<feature type="non-terminal residue" evidence="2">
    <location>
        <position position="1"/>
    </location>
</feature>
<dbReference type="Gene3D" id="3.40.980.10">
    <property type="entry name" value="MoaB/Mog-like domain"/>
    <property type="match status" value="1"/>
</dbReference>
<proteinExistence type="predicted"/>
<feature type="domain" description="MoaB/Mog" evidence="1">
    <location>
        <begin position="14"/>
        <end position="155"/>
    </location>
</feature>
<dbReference type="CDD" id="cd00885">
    <property type="entry name" value="cinA"/>
    <property type="match status" value="1"/>
</dbReference>
<name>A0A1Y2C2V7_9FUNG</name>
<evidence type="ECO:0000259" key="1">
    <source>
        <dbReference type="SMART" id="SM00852"/>
    </source>
</evidence>
<protein>
    <submittedName>
        <fullName evidence="2">Molybdopterin binding protein</fullName>
    </submittedName>
</protein>
<dbReference type="Pfam" id="PF00994">
    <property type="entry name" value="MoCF_biosynth"/>
    <property type="match status" value="1"/>
</dbReference>
<dbReference type="PANTHER" id="PTHR47675:SF1">
    <property type="entry name" value="MOLYBDOPTERIN BINDING DOMAIN PROTEIN (AFU_ORTHOLOGUE AFUA_5G11210)"/>
    <property type="match status" value="1"/>
</dbReference>